<dbReference type="InterPro" id="IPR003594">
    <property type="entry name" value="HATPase_dom"/>
</dbReference>
<keyword evidence="1" id="KW-0808">Transferase</keyword>
<keyword evidence="1" id="KW-0723">Serine/threonine-protein kinase</keyword>
<evidence type="ECO:0000313" key="3">
    <source>
        <dbReference type="EMBL" id="OEJ29872.1"/>
    </source>
</evidence>
<dbReference type="PANTHER" id="PTHR35526">
    <property type="entry name" value="ANTI-SIGMA-F FACTOR RSBW-RELATED"/>
    <property type="match status" value="1"/>
</dbReference>
<gene>
    <name evidence="3" type="ORF">AS594_32500</name>
</gene>
<dbReference type="Pfam" id="PF13581">
    <property type="entry name" value="HATPase_c_2"/>
    <property type="match status" value="1"/>
</dbReference>
<dbReference type="SUPFAM" id="SSF55874">
    <property type="entry name" value="ATPase domain of HSP90 chaperone/DNA topoisomerase II/histidine kinase"/>
    <property type="match status" value="1"/>
</dbReference>
<dbReference type="GO" id="GO:0004674">
    <property type="term" value="F:protein serine/threonine kinase activity"/>
    <property type="evidence" value="ECO:0007669"/>
    <property type="project" value="UniProtKB-KW"/>
</dbReference>
<evidence type="ECO:0000256" key="1">
    <source>
        <dbReference type="ARBA" id="ARBA00022527"/>
    </source>
</evidence>
<dbReference type="Gene3D" id="3.30.565.10">
    <property type="entry name" value="Histidine kinase-like ATPase, C-terminal domain"/>
    <property type="match status" value="1"/>
</dbReference>
<dbReference type="PANTHER" id="PTHR35526:SF3">
    <property type="entry name" value="ANTI-SIGMA-F FACTOR RSBW"/>
    <property type="match status" value="1"/>
</dbReference>
<proteinExistence type="predicted"/>
<sequence length="120" mass="12795">MGDARRFVVGFLAQLQEERRAEISAQVTGVAQLIVSELVTNACKYAPGPCVVNVELAGPVLEITVWDSHSALPVTCAAEPDRIGGHGLEIVGALCESFEAERRPIGKQVKARVSVRPTAD</sequence>
<dbReference type="InterPro" id="IPR036890">
    <property type="entry name" value="HATPase_C_sf"/>
</dbReference>
<dbReference type="InterPro" id="IPR050267">
    <property type="entry name" value="Anti-sigma-factor_SerPK"/>
</dbReference>
<dbReference type="EMBL" id="MEHJ01000001">
    <property type="protein sequence ID" value="OEJ29872.1"/>
    <property type="molecule type" value="Genomic_DNA"/>
</dbReference>
<protein>
    <recommendedName>
        <fullName evidence="2">Histidine kinase/HSP90-like ATPase domain-containing protein</fullName>
    </recommendedName>
</protein>
<evidence type="ECO:0000313" key="4">
    <source>
        <dbReference type="Proteomes" id="UP000095759"/>
    </source>
</evidence>
<name>A0A1E5PK27_9ACTN</name>
<accession>A0A1E5PK27</accession>
<feature type="domain" description="Histidine kinase/HSP90-like ATPase" evidence="2">
    <location>
        <begin position="15"/>
        <end position="112"/>
    </location>
</feature>
<evidence type="ECO:0000259" key="2">
    <source>
        <dbReference type="Pfam" id="PF13581"/>
    </source>
</evidence>
<keyword evidence="4" id="KW-1185">Reference proteome</keyword>
<dbReference type="Proteomes" id="UP000095759">
    <property type="component" value="Unassembled WGS sequence"/>
</dbReference>
<dbReference type="AlphaFoldDB" id="A0A1E5PK27"/>
<dbReference type="CDD" id="cd16936">
    <property type="entry name" value="HATPase_RsbW-like"/>
    <property type="match status" value="1"/>
</dbReference>
<dbReference type="STRING" id="285458.BGM19_04255"/>
<keyword evidence="1" id="KW-0418">Kinase</keyword>
<comment type="caution">
    <text evidence="3">The sequence shown here is derived from an EMBL/GenBank/DDBJ whole genome shotgun (WGS) entry which is preliminary data.</text>
</comment>
<reference evidence="3 4" key="1">
    <citation type="submission" date="2016-08" db="EMBL/GenBank/DDBJ databases">
        <title>Complete genome sequence of Streptomyces agglomeratus strain 6-3-2, a novel anti-MRSA actinomycete isolated from Wuli of Tebit, China.</title>
        <authorList>
            <person name="Chen X."/>
        </authorList>
    </citation>
    <scope>NUCLEOTIDE SEQUENCE [LARGE SCALE GENOMIC DNA]</scope>
    <source>
        <strain evidence="3 4">6-3-2</strain>
    </source>
</reference>
<organism evidence="3 4">
    <name type="scientific">Streptomyces agglomeratus</name>
    <dbReference type="NCBI Taxonomy" id="285458"/>
    <lineage>
        <taxon>Bacteria</taxon>
        <taxon>Bacillati</taxon>
        <taxon>Actinomycetota</taxon>
        <taxon>Actinomycetes</taxon>
        <taxon>Kitasatosporales</taxon>
        <taxon>Streptomycetaceae</taxon>
        <taxon>Streptomyces</taxon>
    </lineage>
</organism>